<dbReference type="EMBL" id="JAKOGI010000337">
    <property type="protein sequence ID" value="KAJ8436608.1"/>
    <property type="molecule type" value="Genomic_DNA"/>
</dbReference>
<reference evidence="1" key="1">
    <citation type="submission" date="2022-04" db="EMBL/GenBank/DDBJ databases">
        <title>Carnegiea gigantea Genome sequencing and assembly v2.</title>
        <authorList>
            <person name="Copetti D."/>
            <person name="Sanderson M.J."/>
            <person name="Burquez A."/>
            <person name="Wojciechowski M.F."/>
        </authorList>
    </citation>
    <scope>NUCLEOTIDE SEQUENCE</scope>
    <source>
        <strain evidence="1">SGP5-SGP5p</strain>
        <tissue evidence="1">Aerial part</tissue>
    </source>
</reference>
<accession>A0A9Q1K567</accession>
<name>A0A9Q1K567_9CARY</name>
<dbReference type="AlphaFoldDB" id="A0A9Q1K567"/>
<evidence type="ECO:0000313" key="1">
    <source>
        <dbReference type="EMBL" id="KAJ8436608.1"/>
    </source>
</evidence>
<keyword evidence="2" id="KW-1185">Reference proteome</keyword>
<gene>
    <name evidence="1" type="ORF">Cgig2_029854</name>
</gene>
<organism evidence="1 2">
    <name type="scientific">Carnegiea gigantea</name>
    <dbReference type="NCBI Taxonomy" id="171969"/>
    <lineage>
        <taxon>Eukaryota</taxon>
        <taxon>Viridiplantae</taxon>
        <taxon>Streptophyta</taxon>
        <taxon>Embryophyta</taxon>
        <taxon>Tracheophyta</taxon>
        <taxon>Spermatophyta</taxon>
        <taxon>Magnoliopsida</taxon>
        <taxon>eudicotyledons</taxon>
        <taxon>Gunneridae</taxon>
        <taxon>Pentapetalae</taxon>
        <taxon>Caryophyllales</taxon>
        <taxon>Cactineae</taxon>
        <taxon>Cactaceae</taxon>
        <taxon>Cactoideae</taxon>
        <taxon>Echinocereeae</taxon>
        <taxon>Carnegiea</taxon>
    </lineage>
</organism>
<comment type="caution">
    <text evidence="1">The sequence shown here is derived from an EMBL/GenBank/DDBJ whole genome shotgun (WGS) entry which is preliminary data.</text>
</comment>
<evidence type="ECO:0000313" key="2">
    <source>
        <dbReference type="Proteomes" id="UP001153076"/>
    </source>
</evidence>
<dbReference type="OrthoDB" id="1746513at2759"/>
<proteinExistence type="predicted"/>
<sequence>MLSWVVGGGDGVYHLELRRLERCAMGSLIGAIMLCYLDKVVFGGVTPERWFPIAISWTKAKVQKRVDNEEKMGGMFGRGAIHMTFDYYKVVQAVEADLQQYFQDLKCERMQKDNARVSSKEHVNWVIHKHGQLHLSKAINKLITIPVEGSSVSIGWGPSTLEALVNVEAAAIEQFQKKKDCSAPSFSLGLTQEIGHFDDVVHVAAHYHEPESCDRIQVDHPSHAKGKIVGTILRLLHPIYCARILMHPINKLRMTVSETAKKFFQQEQQSRKAT</sequence>
<protein>
    <submittedName>
        <fullName evidence="1">Uncharacterized protein</fullName>
    </submittedName>
</protein>
<dbReference type="Proteomes" id="UP001153076">
    <property type="component" value="Unassembled WGS sequence"/>
</dbReference>